<dbReference type="EMBL" id="JANKBY010000075">
    <property type="protein sequence ID" value="MCR1822740.1"/>
    <property type="molecule type" value="Genomic_DNA"/>
</dbReference>
<protein>
    <submittedName>
        <fullName evidence="2">ERF family protein</fullName>
    </submittedName>
</protein>
<dbReference type="Proteomes" id="UP001140817">
    <property type="component" value="Unassembled WGS sequence"/>
</dbReference>
<comment type="caution">
    <text evidence="2">The sequence shown here is derived from an EMBL/GenBank/DDBJ whole genome shotgun (WGS) entry which is preliminary data.</text>
</comment>
<evidence type="ECO:0000256" key="1">
    <source>
        <dbReference type="SAM" id="MobiDB-lite"/>
    </source>
</evidence>
<gene>
    <name evidence="2" type="ORF">NSA58_08070</name>
</gene>
<dbReference type="RefSeq" id="WP_257560371.1">
    <property type="nucleotide sequence ID" value="NZ_JANKBY010000075.1"/>
</dbReference>
<dbReference type="Pfam" id="PF04404">
    <property type="entry name" value="ERF"/>
    <property type="match status" value="1"/>
</dbReference>
<organism evidence="2 3">
    <name type="scientific">Terrisporobacter muris</name>
    <dbReference type="NCBI Taxonomy" id="2963284"/>
    <lineage>
        <taxon>Bacteria</taxon>
        <taxon>Bacillati</taxon>
        <taxon>Bacillota</taxon>
        <taxon>Clostridia</taxon>
        <taxon>Peptostreptococcales</taxon>
        <taxon>Peptostreptococcaceae</taxon>
        <taxon>Terrisporobacter</taxon>
    </lineage>
</organism>
<evidence type="ECO:0000313" key="2">
    <source>
        <dbReference type="EMBL" id="MCR1822740.1"/>
    </source>
</evidence>
<reference evidence="2" key="1">
    <citation type="submission" date="2022-07" db="EMBL/GenBank/DDBJ databases">
        <title>Enhanced cultured diversity of the mouse gut microbiota enables custom-made synthetic communities.</title>
        <authorList>
            <person name="Afrizal A."/>
        </authorList>
    </citation>
    <scope>NUCLEOTIDE SEQUENCE</scope>
    <source>
        <strain evidence="2">DSM 29186</strain>
    </source>
</reference>
<name>A0A9X2M9Y5_9FIRM</name>
<accession>A0A9X2M9Y5</accession>
<dbReference type="InterPro" id="IPR007499">
    <property type="entry name" value="ERF_bacteria_virus"/>
</dbReference>
<feature type="compositionally biased region" description="Polar residues" evidence="1">
    <location>
        <begin position="165"/>
        <end position="176"/>
    </location>
</feature>
<proteinExistence type="predicted"/>
<sequence>MNDKLNLHQKLVEVKKSIEGFSKDKKSGNGSFGYEYVSGSQVLRAIKGKMDELGVLLIPEVDYDTMKWEKYNYKTAKGADKTDFIITMKMNYTWVNSEFPEDKITVPWVCIGQQTDDIAKAVGTAMTYNERYFLLKFLGLPTDEDDADAKSDNKNNTNHDLNIENRWNNGTEGNTNRKLSDKQISRLYAIAHSKGFDKDAVKKHVFKKFTKDVVNMSKEEYDEMCEGYERLQATS</sequence>
<feature type="region of interest" description="Disordered" evidence="1">
    <location>
        <begin position="146"/>
        <end position="176"/>
    </location>
</feature>
<dbReference type="AlphaFoldDB" id="A0A9X2M9Y5"/>
<evidence type="ECO:0000313" key="3">
    <source>
        <dbReference type="Proteomes" id="UP001140817"/>
    </source>
</evidence>
<keyword evidence="3" id="KW-1185">Reference proteome</keyword>